<dbReference type="AlphaFoldDB" id="A0AAV9WVI4"/>
<comment type="caution">
    <text evidence="1">The sequence shown here is derived from an EMBL/GenBank/DDBJ whole genome shotgun (WGS) entry which is preliminary data.</text>
</comment>
<sequence>MELRAFEHLMAITVEDAQRLLFFAKIIGASLQKETATNLIHKFSEFPLYHKFTTLNLNIDEDIWEPQFADFSTANRQFLDDLVNSDTDSEEHARLLPVPPKALYILYINLKAFKIPSYLSEGLHNLQQFCGTGIRKLRIDEPLWLNPIMPKYFPNVEKLFVSPDETKLYGIGDEVVAFKELLEMKKIQQLSLPWLTAASAGTLVSTDFLGRSIDFWIRNGLERLQTVTFIGIDSIYAQDMDDITCTVIKNGENWALSWGEVASTKICPVS</sequence>
<name>A0AAV9WVI4_9PEZI</name>
<reference evidence="1 2" key="1">
    <citation type="submission" date="2019-10" db="EMBL/GenBank/DDBJ databases">
        <authorList>
            <person name="Palmer J.M."/>
        </authorList>
    </citation>
    <scope>NUCLEOTIDE SEQUENCE [LARGE SCALE GENOMIC DNA]</scope>
    <source>
        <strain evidence="1 2">TWF694</strain>
    </source>
</reference>
<evidence type="ECO:0000313" key="1">
    <source>
        <dbReference type="EMBL" id="KAK6526493.1"/>
    </source>
</evidence>
<proteinExistence type="predicted"/>
<organism evidence="1 2">
    <name type="scientific">Orbilia ellipsospora</name>
    <dbReference type="NCBI Taxonomy" id="2528407"/>
    <lineage>
        <taxon>Eukaryota</taxon>
        <taxon>Fungi</taxon>
        <taxon>Dikarya</taxon>
        <taxon>Ascomycota</taxon>
        <taxon>Pezizomycotina</taxon>
        <taxon>Orbiliomycetes</taxon>
        <taxon>Orbiliales</taxon>
        <taxon>Orbiliaceae</taxon>
        <taxon>Orbilia</taxon>
    </lineage>
</organism>
<protein>
    <submittedName>
        <fullName evidence="1">Uncharacterized protein</fullName>
    </submittedName>
</protein>
<gene>
    <name evidence="1" type="ORF">TWF694_005077</name>
</gene>
<dbReference type="Proteomes" id="UP001365542">
    <property type="component" value="Unassembled WGS sequence"/>
</dbReference>
<dbReference type="EMBL" id="JAVHJO010000016">
    <property type="protein sequence ID" value="KAK6526493.1"/>
    <property type="molecule type" value="Genomic_DNA"/>
</dbReference>
<keyword evidence="2" id="KW-1185">Reference proteome</keyword>
<accession>A0AAV9WVI4</accession>
<evidence type="ECO:0000313" key="2">
    <source>
        <dbReference type="Proteomes" id="UP001365542"/>
    </source>
</evidence>